<feature type="coiled-coil region" evidence="1">
    <location>
        <begin position="244"/>
        <end position="278"/>
    </location>
</feature>
<feature type="compositionally biased region" description="Low complexity" evidence="2">
    <location>
        <begin position="71"/>
        <end position="101"/>
    </location>
</feature>
<gene>
    <name evidence="4" type="ORF">DW2_09466</name>
</gene>
<comment type="caution">
    <text evidence="4">The sequence shown here is derived from an EMBL/GenBank/DDBJ whole genome shotgun (WGS) entry which is preliminary data.</text>
</comment>
<dbReference type="RefSeq" id="WP_051855772.1">
    <property type="nucleotide sequence ID" value="NZ_AQRC01000006.1"/>
</dbReference>
<evidence type="ECO:0000256" key="3">
    <source>
        <dbReference type="SAM" id="Phobius"/>
    </source>
</evidence>
<feature type="transmembrane region" description="Helical" evidence="3">
    <location>
        <begin position="127"/>
        <end position="149"/>
    </location>
</feature>
<organism evidence="4 5">
    <name type="scientific">Thioclava atlantica</name>
    <dbReference type="NCBI Taxonomy" id="1317124"/>
    <lineage>
        <taxon>Bacteria</taxon>
        <taxon>Pseudomonadati</taxon>
        <taxon>Pseudomonadota</taxon>
        <taxon>Alphaproteobacteria</taxon>
        <taxon>Rhodobacterales</taxon>
        <taxon>Paracoccaceae</taxon>
        <taxon>Thioclava</taxon>
    </lineage>
</organism>
<dbReference type="OrthoDB" id="7659420at2"/>
<reference evidence="5" key="1">
    <citation type="submission" date="2013-04" db="EMBL/GenBank/DDBJ databases">
        <title>Thioclava sp. 13D2W-2 Genome Sequencing.</title>
        <authorList>
            <person name="Lai Q."/>
            <person name="Li G."/>
            <person name="Shao Z."/>
        </authorList>
    </citation>
    <scope>NUCLEOTIDE SEQUENCE [LARGE SCALE GENOMIC DNA]</scope>
    <source>
        <strain evidence="5">13D2W-2</strain>
    </source>
</reference>
<keyword evidence="3" id="KW-0812">Transmembrane</keyword>
<sequence length="433" mass="43465">MAKRTTRKSQTEGQPEDAPEKDETTAAASEVDNAPAESDETAAGETPPQSDAAPSADRVTSEEPEAPSGQAPETTAAEAETTAEPSEETAAVPAGESAAAEEQARSETETGPAPAPPPPVIVKRGGFVPVVLGGVVAAAIGAGAVIYALPHLPPQLSGLLPQPPQQTDLQAALDAKLAAQTKKIDALGEELASLKSATPPAPDLSGVKSVLDQITADVEANKSAIADLGQQIKALPQQGDGSSQAQIEAAAKAAEDRIKQAEAQAEQLKAQSEAAAKAAMVQAAAARAKAALEMGAPLGPALADLSAAGASVPAALSAEIPSQQSLQQSFPDAARAALAAARRTKAGTTLSDRIGAFLLAQTGARSVAPREGNSPDAVLSRAQADVDAGRLGAALDEISKLPDVAQAPLSDWVAKAKTRLAAIDAVTQLGATQ</sequence>
<keyword evidence="3" id="KW-0472">Membrane</keyword>
<reference evidence="4 5" key="2">
    <citation type="journal article" date="2015" name="Antonie Van Leeuwenhoek">
        <title>Thioclava indica sp. nov., isolated from surface seawater of the Indian Ocean.</title>
        <authorList>
            <person name="Liu Y."/>
            <person name="Lai Q."/>
            <person name="Du J."/>
            <person name="Xu H."/>
            <person name="Jiang L."/>
            <person name="Shao Z."/>
        </authorList>
    </citation>
    <scope>NUCLEOTIDE SEQUENCE [LARGE SCALE GENOMIC DNA]</scope>
    <source>
        <strain evidence="4 5">13D2W-2</strain>
    </source>
</reference>
<evidence type="ECO:0000313" key="5">
    <source>
        <dbReference type="Proteomes" id="UP000028607"/>
    </source>
</evidence>
<protein>
    <recommendedName>
        <fullName evidence="6">Mitochondrial inner membrane protein</fullName>
    </recommendedName>
</protein>
<evidence type="ECO:0000256" key="2">
    <source>
        <dbReference type="SAM" id="MobiDB-lite"/>
    </source>
</evidence>
<dbReference type="STRING" id="1317124.DW2_09466"/>
<keyword evidence="1" id="KW-0175">Coiled coil</keyword>
<dbReference type="PATRIC" id="fig|1317124.6.peg.1921"/>
<dbReference type="EMBL" id="AQRC01000006">
    <property type="protein sequence ID" value="KFE35193.1"/>
    <property type="molecule type" value="Genomic_DNA"/>
</dbReference>
<dbReference type="AlphaFoldDB" id="A0A085TWU6"/>
<evidence type="ECO:0000313" key="4">
    <source>
        <dbReference type="EMBL" id="KFE35193.1"/>
    </source>
</evidence>
<proteinExistence type="predicted"/>
<dbReference type="eggNOG" id="COG4223">
    <property type="taxonomic scope" value="Bacteria"/>
</dbReference>
<dbReference type="Proteomes" id="UP000028607">
    <property type="component" value="Unassembled WGS sequence"/>
</dbReference>
<accession>A0A085TWU6</accession>
<evidence type="ECO:0008006" key="6">
    <source>
        <dbReference type="Google" id="ProtNLM"/>
    </source>
</evidence>
<feature type="region of interest" description="Disordered" evidence="2">
    <location>
        <begin position="1"/>
        <end position="118"/>
    </location>
</feature>
<evidence type="ECO:0000256" key="1">
    <source>
        <dbReference type="SAM" id="Coils"/>
    </source>
</evidence>
<keyword evidence="3" id="KW-1133">Transmembrane helix</keyword>
<keyword evidence="5" id="KW-1185">Reference proteome</keyword>
<name>A0A085TWU6_9RHOB</name>